<dbReference type="InterPro" id="IPR005467">
    <property type="entry name" value="His_kinase_dom"/>
</dbReference>
<evidence type="ECO:0000256" key="2">
    <source>
        <dbReference type="ARBA" id="ARBA00012438"/>
    </source>
</evidence>
<sequence>MPRFLSIAAFECQHRASWTMMDAVAQTRSGIQFIEQERAFDASPDGPEAELADRLVGRWYVELPRSSKTEILQVEELLVGTSLIDLNGEARRLLQASSADELAGASLARFVAMTSRPAMAELLEKARVGSVEVTHVCLLTTEGAPVGIRLLAARTGEGDDRLVLVGSESSLPDAALDELIKNEERYRRLFQRMPIALWRVDPRGVKPLLGDARDAGVTDLVAHFNRHPELLDLAMDSITIAEVNDLTVQLFGGRSGVDFIRPIRSYWTARPDTLRRVIGARYRGLPQYTEETQVCGIDGRVVDVVMSMAFPPPDDIDGDCLVGMIDITDRRQAEAQLRELQDEFAHAARISMLSELTASIAHELRQPLAAITTHGDATMRWLATEPPAVDRAVKGLEGILKATERASAIIQRIHRMAINEAAQCTSVDVNAAIADTALFVKHDLQSRQVALVLNLEDGLPPVFGDEVQLQQVIHNLIRNSAQAIAEGQCSRRCVTVSTARQGDHIEIVVEDTGPGIRPEQAGRLFTAFETTKRGGMGIGLTLCRSIVTSHGGTIEPDMSFCDGARFRIALPLQVSP</sequence>
<reference evidence="10" key="1">
    <citation type="submission" date="2018-07" db="EMBL/GenBank/DDBJ databases">
        <authorList>
            <person name="Quirk P.G."/>
            <person name="Krulwich T.A."/>
        </authorList>
    </citation>
    <scope>NUCLEOTIDE SEQUENCE [LARGE SCALE GENOMIC DNA]</scope>
    <source>
        <strain evidence="10">CC-BB4</strain>
    </source>
</reference>
<dbReference type="Gene3D" id="3.30.565.10">
    <property type="entry name" value="Histidine kinase-like ATPase, C-terminal domain"/>
    <property type="match status" value="1"/>
</dbReference>
<keyword evidence="4" id="KW-0808">Transferase</keyword>
<evidence type="ECO:0000259" key="9">
    <source>
        <dbReference type="PROSITE" id="PS50109"/>
    </source>
</evidence>
<dbReference type="InterPro" id="IPR035965">
    <property type="entry name" value="PAS-like_dom_sf"/>
</dbReference>
<dbReference type="EC" id="2.7.13.3" evidence="2"/>
<dbReference type="SUPFAM" id="SSF47384">
    <property type="entry name" value="Homodimeric domain of signal transducing histidine kinase"/>
    <property type="match status" value="1"/>
</dbReference>
<evidence type="ECO:0000256" key="4">
    <source>
        <dbReference type="ARBA" id="ARBA00022679"/>
    </source>
</evidence>
<dbReference type="Proteomes" id="UP000254889">
    <property type="component" value="Chromosome"/>
</dbReference>
<evidence type="ECO:0000256" key="5">
    <source>
        <dbReference type="ARBA" id="ARBA00022741"/>
    </source>
</evidence>
<dbReference type="CDD" id="cd00082">
    <property type="entry name" value="HisKA"/>
    <property type="match status" value="1"/>
</dbReference>
<keyword evidence="7" id="KW-0067">ATP-binding</keyword>
<organism evidence="10 11">
    <name type="scientific">Pseudolabrys taiwanensis</name>
    <dbReference type="NCBI Taxonomy" id="331696"/>
    <lineage>
        <taxon>Bacteria</taxon>
        <taxon>Pseudomonadati</taxon>
        <taxon>Pseudomonadota</taxon>
        <taxon>Alphaproteobacteria</taxon>
        <taxon>Hyphomicrobiales</taxon>
        <taxon>Xanthobacteraceae</taxon>
        <taxon>Pseudolabrys</taxon>
    </lineage>
</organism>
<dbReference type="Pfam" id="PF02518">
    <property type="entry name" value="HATPase_c"/>
    <property type="match status" value="1"/>
</dbReference>
<feature type="domain" description="Histidine kinase" evidence="9">
    <location>
        <begin position="359"/>
        <end position="574"/>
    </location>
</feature>
<evidence type="ECO:0000256" key="6">
    <source>
        <dbReference type="ARBA" id="ARBA00022777"/>
    </source>
</evidence>
<evidence type="ECO:0000256" key="3">
    <source>
        <dbReference type="ARBA" id="ARBA00022553"/>
    </source>
</evidence>
<comment type="catalytic activity">
    <reaction evidence="1">
        <text>ATP + protein L-histidine = ADP + protein N-phospho-L-histidine.</text>
        <dbReference type="EC" id="2.7.13.3"/>
    </reaction>
</comment>
<proteinExistence type="predicted"/>
<dbReference type="InterPro" id="IPR003661">
    <property type="entry name" value="HisK_dim/P_dom"/>
</dbReference>
<dbReference type="InterPro" id="IPR036890">
    <property type="entry name" value="HATPase_C_sf"/>
</dbReference>
<evidence type="ECO:0000256" key="7">
    <source>
        <dbReference type="ARBA" id="ARBA00022840"/>
    </source>
</evidence>
<dbReference type="SUPFAM" id="SSF55874">
    <property type="entry name" value="ATPase domain of HSP90 chaperone/DNA topoisomerase II/histidine kinase"/>
    <property type="match status" value="1"/>
</dbReference>
<dbReference type="KEGG" id="ptaw:DW352_21335"/>
<keyword evidence="3" id="KW-0597">Phosphoprotein</keyword>
<keyword evidence="6 10" id="KW-0418">Kinase</keyword>
<dbReference type="SMART" id="SM00387">
    <property type="entry name" value="HATPase_c"/>
    <property type="match status" value="1"/>
</dbReference>
<dbReference type="GO" id="GO:0000155">
    <property type="term" value="F:phosphorelay sensor kinase activity"/>
    <property type="evidence" value="ECO:0007669"/>
    <property type="project" value="InterPro"/>
</dbReference>
<keyword evidence="11" id="KW-1185">Reference proteome</keyword>
<name>A0A346A0Z3_9HYPH</name>
<dbReference type="PANTHER" id="PTHR43065">
    <property type="entry name" value="SENSOR HISTIDINE KINASE"/>
    <property type="match status" value="1"/>
</dbReference>
<dbReference type="PROSITE" id="PS50109">
    <property type="entry name" value="HIS_KIN"/>
    <property type="match status" value="1"/>
</dbReference>
<dbReference type="OrthoDB" id="9789238at2"/>
<evidence type="ECO:0000256" key="8">
    <source>
        <dbReference type="ARBA" id="ARBA00023012"/>
    </source>
</evidence>
<dbReference type="InterPro" id="IPR004358">
    <property type="entry name" value="Sig_transdc_His_kin-like_C"/>
</dbReference>
<evidence type="ECO:0000313" key="10">
    <source>
        <dbReference type="EMBL" id="AXK82840.1"/>
    </source>
</evidence>
<dbReference type="InterPro" id="IPR003594">
    <property type="entry name" value="HATPase_dom"/>
</dbReference>
<dbReference type="Pfam" id="PF00512">
    <property type="entry name" value="HisKA"/>
    <property type="match status" value="1"/>
</dbReference>
<dbReference type="GO" id="GO:0005524">
    <property type="term" value="F:ATP binding"/>
    <property type="evidence" value="ECO:0007669"/>
    <property type="project" value="UniProtKB-KW"/>
</dbReference>
<dbReference type="Gene3D" id="3.30.450.20">
    <property type="entry name" value="PAS domain"/>
    <property type="match status" value="1"/>
</dbReference>
<protein>
    <recommendedName>
        <fullName evidence="2">histidine kinase</fullName>
        <ecNumber evidence="2">2.7.13.3</ecNumber>
    </recommendedName>
</protein>
<dbReference type="SUPFAM" id="SSF55785">
    <property type="entry name" value="PYP-like sensor domain (PAS domain)"/>
    <property type="match status" value="1"/>
</dbReference>
<accession>A0A346A0Z3</accession>
<gene>
    <name evidence="10" type="ORF">DW352_21335</name>
</gene>
<dbReference type="InterPro" id="IPR036097">
    <property type="entry name" value="HisK_dim/P_sf"/>
</dbReference>
<dbReference type="AlphaFoldDB" id="A0A346A0Z3"/>
<evidence type="ECO:0000256" key="1">
    <source>
        <dbReference type="ARBA" id="ARBA00000085"/>
    </source>
</evidence>
<evidence type="ECO:0000313" key="11">
    <source>
        <dbReference type="Proteomes" id="UP000254889"/>
    </source>
</evidence>
<dbReference type="Gene3D" id="1.10.287.130">
    <property type="match status" value="1"/>
</dbReference>
<dbReference type="PANTHER" id="PTHR43065:SF10">
    <property type="entry name" value="PEROXIDE STRESS-ACTIVATED HISTIDINE KINASE MAK3"/>
    <property type="match status" value="1"/>
</dbReference>
<dbReference type="SMART" id="SM00388">
    <property type="entry name" value="HisKA"/>
    <property type="match status" value="1"/>
</dbReference>
<keyword evidence="5" id="KW-0547">Nucleotide-binding</keyword>
<keyword evidence="8" id="KW-0902">Two-component regulatory system</keyword>
<dbReference type="EMBL" id="CP031417">
    <property type="protein sequence ID" value="AXK82840.1"/>
    <property type="molecule type" value="Genomic_DNA"/>
</dbReference>
<dbReference type="PRINTS" id="PR00344">
    <property type="entry name" value="BCTRLSENSOR"/>
</dbReference>